<comment type="caution">
    <text evidence="11">The sequence shown here is derived from an EMBL/GenBank/DDBJ whole genome shotgun (WGS) entry which is preliminary data.</text>
</comment>
<dbReference type="PATRIC" id="fig|1280514.3.peg.44"/>
<dbReference type="NCBIfam" id="TIGR00089">
    <property type="entry name" value="MiaB/RimO family radical SAM methylthiotransferase"/>
    <property type="match status" value="1"/>
</dbReference>
<dbReference type="CDD" id="cd01335">
    <property type="entry name" value="Radical_SAM"/>
    <property type="match status" value="1"/>
</dbReference>
<dbReference type="SFLD" id="SFLDG01082">
    <property type="entry name" value="B12-binding_domain_containing"/>
    <property type="match status" value="1"/>
</dbReference>
<evidence type="ECO:0000256" key="3">
    <source>
        <dbReference type="ARBA" id="ARBA00022679"/>
    </source>
</evidence>
<dbReference type="Pfam" id="PF18693">
    <property type="entry name" value="TRAM_2"/>
    <property type="match status" value="1"/>
</dbReference>
<keyword evidence="12" id="KW-1185">Reference proteome</keyword>
<dbReference type="STRING" id="1280514.AXFE_00330"/>
<dbReference type="SMART" id="SM00729">
    <property type="entry name" value="Elp3"/>
    <property type="match status" value="1"/>
</dbReference>
<evidence type="ECO:0000256" key="1">
    <source>
        <dbReference type="ARBA" id="ARBA00022485"/>
    </source>
</evidence>
<keyword evidence="1 8" id="KW-0004">4Fe-4S</keyword>
<keyword evidence="7 8" id="KW-0411">Iron-sulfur</keyword>
<keyword evidence="5 8" id="KW-0479">Metal-binding</keyword>
<accession>A0A0D8HPF0</accession>
<proteinExistence type="inferred from homology"/>
<dbReference type="PANTHER" id="PTHR43837">
    <property type="entry name" value="RIBOSOMAL PROTEIN S12 METHYLTHIOTRANSFERASE RIMO"/>
    <property type="match status" value="1"/>
</dbReference>
<dbReference type="Gene3D" id="3.40.50.12160">
    <property type="entry name" value="Methylthiotransferase, N-terminal domain"/>
    <property type="match status" value="1"/>
</dbReference>
<comment type="cofactor">
    <cofactor evidence="8">
        <name>[4Fe-4S] cluster</name>
        <dbReference type="ChEBI" id="CHEBI:49883"/>
    </cofactor>
    <text evidence="8">Binds 2 [4Fe-4S] clusters. One cluster is coordinated with 3 cysteines and an exchangeable S-adenosyl-L-methionine.</text>
</comment>
<dbReference type="SUPFAM" id="SSF102114">
    <property type="entry name" value="Radical SAM enzymes"/>
    <property type="match status" value="1"/>
</dbReference>
<dbReference type="GO" id="GO:0035599">
    <property type="term" value="F:aspartic acid methylthiotransferase activity"/>
    <property type="evidence" value="ECO:0007669"/>
    <property type="project" value="TreeGrafter"/>
</dbReference>
<dbReference type="GO" id="GO:0051539">
    <property type="term" value="F:4 iron, 4 sulfur cluster binding"/>
    <property type="evidence" value="ECO:0007669"/>
    <property type="project" value="UniProtKB-UniRule"/>
</dbReference>
<dbReference type="InterPro" id="IPR005840">
    <property type="entry name" value="Ribosomal_uS12_MeSTrfase_RimO"/>
</dbReference>
<dbReference type="SFLD" id="SFLDS00029">
    <property type="entry name" value="Radical_SAM"/>
    <property type="match status" value="1"/>
</dbReference>
<dbReference type="InterPro" id="IPR012340">
    <property type="entry name" value="NA-bd_OB-fold"/>
</dbReference>
<comment type="catalytic activity">
    <reaction evidence="8">
        <text>L-aspartate(89)-[ribosomal protein uS12]-hydrogen + (sulfur carrier)-SH + AH2 + 2 S-adenosyl-L-methionine = 3-methylsulfanyl-L-aspartate(89)-[ribosomal protein uS12]-hydrogen + (sulfur carrier)-H + 5'-deoxyadenosine + L-methionine + A + S-adenosyl-L-homocysteine + 2 H(+)</text>
        <dbReference type="Rhea" id="RHEA:37087"/>
        <dbReference type="Rhea" id="RHEA-COMP:10460"/>
        <dbReference type="Rhea" id="RHEA-COMP:10461"/>
        <dbReference type="Rhea" id="RHEA-COMP:14737"/>
        <dbReference type="Rhea" id="RHEA-COMP:14739"/>
        <dbReference type="ChEBI" id="CHEBI:13193"/>
        <dbReference type="ChEBI" id="CHEBI:15378"/>
        <dbReference type="ChEBI" id="CHEBI:17319"/>
        <dbReference type="ChEBI" id="CHEBI:17499"/>
        <dbReference type="ChEBI" id="CHEBI:29917"/>
        <dbReference type="ChEBI" id="CHEBI:29961"/>
        <dbReference type="ChEBI" id="CHEBI:57844"/>
        <dbReference type="ChEBI" id="CHEBI:57856"/>
        <dbReference type="ChEBI" id="CHEBI:59789"/>
        <dbReference type="ChEBI" id="CHEBI:64428"/>
        <dbReference type="ChEBI" id="CHEBI:73599"/>
        <dbReference type="EC" id="2.8.4.4"/>
    </reaction>
</comment>
<dbReference type="EMBL" id="JXYS01000001">
    <property type="protein sequence ID" value="KJF18996.1"/>
    <property type="molecule type" value="Genomic_DNA"/>
</dbReference>
<feature type="binding site" evidence="8">
    <location>
        <position position="169"/>
    </location>
    <ligand>
        <name>[4Fe-4S] cluster</name>
        <dbReference type="ChEBI" id="CHEBI:49883"/>
        <label>2</label>
        <note>4Fe-4S-S-AdoMet</note>
    </ligand>
</feature>
<dbReference type="GO" id="GO:0046872">
    <property type="term" value="F:metal ion binding"/>
    <property type="evidence" value="ECO:0007669"/>
    <property type="project" value="UniProtKB-KW"/>
</dbReference>
<dbReference type="SFLD" id="SFLDG01061">
    <property type="entry name" value="methylthiotransferase"/>
    <property type="match status" value="1"/>
</dbReference>
<sequence length="446" mass="49671">MTKKVNESIWIETLGCAKNEVDSQKLHFRAQGLGYESAKTIKDASMVVINTCAFIEAARAESISVILDALEDKAKEAKIVVTGCMAERYRQELTDALPEVDLIVGFGEEFMHHETSGIEGSSIKISKTRRKGAPSMDLDRSFDLLNLPIGPSNSPFSYLKVAEGCDRKCGFCAIPSFRGKQQSRDFDDLVAEAETLASPEIIVIAQDLASYGRDLYGSARLVELVRELMDKIEWVRLLYLYPSQLNSELIDLIGSSRVNYFDLSLQHVSKTLLRQMRRPGSGSEFLEKIRRIRELYPSAVFRSNFIIGYPGETEDDHDELLEFIEAAQLDWVGFFGYSKEQGTYADSLEGQIPSEVIVDRLAQVSQAQEAITALRRRSHIGRQLEVVVQSKGVGRSYMESPEIDGLIVVPSNLKVGSLQLVKILDCIGLDLVGEPVEVVSDKESGR</sequence>
<name>A0A0D8HPF0_9ACTN</name>
<dbReference type="GO" id="GO:0005840">
    <property type="term" value="C:ribosome"/>
    <property type="evidence" value="ECO:0007669"/>
    <property type="project" value="UniProtKB-KW"/>
</dbReference>
<feature type="domain" description="MTTase N-terminal" evidence="9">
    <location>
        <begin position="7"/>
        <end position="124"/>
    </location>
</feature>
<dbReference type="PANTHER" id="PTHR43837:SF1">
    <property type="entry name" value="RIBOSOMAL PROTEIN US12 METHYLTHIOTRANSFERASE RIMO"/>
    <property type="match status" value="1"/>
</dbReference>
<dbReference type="InterPro" id="IPR005839">
    <property type="entry name" value="Methylthiotransferase"/>
</dbReference>
<evidence type="ECO:0000259" key="10">
    <source>
        <dbReference type="PROSITE" id="PS51918"/>
    </source>
</evidence>
<protein>
    <recommendedName>
        <fullName evidence="8">Ribosomal protein uS12 methylthiotransferase RimO</fullName>
        <shortName evidence="8">uS12 MTTase</shortName>
        <shortName evidence="8">uS12 methylthiotransferase</shortName>
        <ecNumber evidence="8">2.8.4.4</ecNumber>
    </recommendedName>
    <alternativeName>
        <fullName evidence="8">Ribosomal protein uS12 (aspartate-C(3))-methylthiotransferase</fullName>
    </alternativeName>
    <alternativeName>
        <fullName evidence="8">Ribosome maturation factor RimO</fullName>
    </alternativeName>
</protein>
<gene>
    <name evidence="11" type="primary">rimO1</name>
    <name evidence="8" type="synonym">rimO</name>
    <name evidence="11" type="ORF">AXFE_00330</name>
</gene>
<dbReference type="EC" id="2.8.4.4" evidence="8"/>
<feature type="binding site" evidence="8">
    <location>
        <position position="52"/>
    </location>
    <ligand>
        <name>[4Fe-4S] cluster</name>
        <dbReference type="ChEBI" id="CHEBI:49883"/>
        <label>1</label>
    </ligand>
</feature>
<dbReference type="InterPro" id="IPR038135">
    <property type="entry name" value="Methylthiotransferase_N_sf"/>
</dbReference>
<dbReference type="InterPro" id="IPR023404">
    <property type="entry name" value="rSAM_horseshoe"/>
</dbReference>
<dbReference type="RefSeq" id="WP_052603876.1">
    <property type="nucleotide sequence ID" value="NZ_JXYS01000001.1"/>
</dbReference>
<dbReference type="OrthoDB" id="9805215at2"/>
<dbReference type="InterPro" id="IPR013848">
    <property type="entry name" value="Methylthiotransferase_N"/>
</dbReference>
<comment type="function">
    <text evidence="8">Catalyzes the methylthiolation of an aspartic acid residue of ribosomal protein uS12.</text>
</comment>
<dbReference type="Pfam" id="PF00919">
    <property type="entry name" value="UPF0004"/>
    <property type="match status" value="1"/>
</dbReference>
<keyword evidence="11" id="KW-0687">Ribonucleoprotein</keyword>
<keyword evidence="6 8" id="KW-0408">Iron</keyword>
<dbReference type="NCBIfam" id="TIGR01125">
    <property type="entry name" value="30S ribosomal protein S12 methylthiotransferase RimO"/>
    <property type="match status" value="1"/>
</dbReference>
<evidence type="ECO:0000313" key="12">
    <source>
        <dbReference type="Proteomes" id="UP000032360"/>
    </source>
</evidence>
<evidence type="ECO:0000259" key="9">
    <source>
        <dbReference type="PROSITE" id="PS51449"/>
    </source>
</evidence>
<dbReference type="GO" id="GO:0005829">
    <property type="term" value="C:cytosol"/>
    <property type="evidence" value="ECO:0007669"/>
    <property type="project" value="TreeGrafter"/>
</dbReference>
<evidence type="ECO:0000313" key="11">
    <source>
        <dbReference type="EMBL" id="KJF18996.1"/>
    </source>
</evidence>
<dbReference type="PROSITE" id="PS51449">
    <property type="entry name" value="MTTASE_N"/>
    <property type="match status" value="1"/>
</dbReference>
<keyword evidence="11" id="KW-0689">Ribosomal protein</keyword>
<dbReference type="Proteomes" id="UP000032360">
    <property type="component" value="Unassembled WGS sequence"/>
</dbReference>
<evidence type="ECO:0000256" key="4">
    <source>
        <dbReference type="ARBA" id="ARBA00022691"/>
    </source>
</evidence>
<feature type="domain" description="Radical SAM core" evidence="10">
    <location>
        <begin position="151"/>
        <end position="375"/>
    </location>
</feature>
<dbReference type="Gene3D" id="2.40.50.140">
    <property type="entry name" value="Nucleic acid-binding proteins"/>
    <property type="match status" value="1"/>
</dbReference>
<feature type="binding site" evidence="8">
    <location>
        <position position="165"/>
    </location>
    <ligand>
        <name>[4Fe-4S] cluster</name>
        <dbReference type="ChEBI" id="CHEBI:49883"/>
        <label>2</label>
        <note>4Fe-4S-S-AdoMet</note>
    </ligand>
</feature>
<evidence type="ECO:0000256" key="5">
    <source>
        <dbReference type="ARBA" id="ARBA00022723"/>
    </source>
</evidence>
<dbReference type="GO" id="GO:0103039">
    <property type="term" value="F:protein methylthiotransferase activity"/>
    <property type="evidence" value="ECO:0007669"/>
    <property type="project" value="UniProtKB-EC"/>
</dbReference>
<dbReference type="InterPro" id="IPR006638">
    <property type="entry name" value="Elp3/MiaA/NifB-like_rSAM"/>
</dbReference>
<dbReference type="Gene3D" id="3.80.30.20">
    <property type="entry name" value="tm_1862 like domain"/>
    <property type="match status" value="1"/>
</dbReference>
<reference evidence="11 12" key="1">
    <citation type="submission" date="2015-01" db="EMBL/GenBank/DDBJ databases">
        <title>Draft genome of the acidophilic iron oxidizer Acidithrix ferrooxidans strain Py-F3.</title>
        <authorList>
            <person name="Poehlein A."/>
            <person name="Eisen S."/>
            <person name="Schloemann M."/>
            <person name="Johnson B.D."/>
            <person name="Daniel R."/>
            <person name="Muehling M."/>
        </authorList>
    </citation>
    <scope>NUCLEOTIDE SEQUENCE [LARGE SCALE GENOMIC DNA]</scope>
    <source>
        <strain evidence="11 12">Py-F3</strain>
    </source>
</reference>
<dbReference type="InterPro" id="IPR007197">
    <property type="entry name" value="rSAM"/>
</dbReference>
<comment type="similarity">
    <text evidence="8">Belongs to the methylthiotransferase family. RimO subfamily.</text>
</comment>
<keyword evidence="3 8" id="KW-0808">Transferase</keyword>
<dbReference type="AlphaFoldDB" id="A0A0D8HPF0"/>
<evidence type="ECO:0000256" key="6">
    <source>
        <dbReference type="ARBA" id="ARBA00023004"/>
    </source>
</evidence>
<keyword evidence="4 8" id="KW-0949">S-adenosyl-L-methionine</keyword>
<feature type="binding site" evidence="8">
    <location>
        <position position="172"/>
    </location>
    <ligand>
        <name>[4Fe-4S] cluster</name>
        <dbReference type="ChEBI" id="CHEBI:49883"/>
        <label>2</label>
        <note>4Fe-4S-S-AdoMet</note>
    </ligand>
</feature>
<comment type="subcellular location">
    <subcellularLocation>
        <location evidence="8">Cytoplasm</location>
    </subcellularLocation>
</comment>
<dbReference type="HAMAP" id="MF_01865">
    <property type="entry name" value="MTTase_RimO"/>
    <property type="match status" value="1"/>
</dbReference>
<dbReference type="InterPro" id="IPR002792">
    <property type="entry name" value="TRAM_dom"/>
</dbReference>
<evidence type="ECO:0000256" key="2">
    <source>
        <dbReference type="ARBA" id="ARBA00022490"/>
    </source>
</evidence>
<organism evidence="11 12">
    <name type="scientific">Acidithrix ferrooxidans</name>
    <dbReference type="NCBI Taxonomy" id="1280514"/>
    <lineage>
        <taxon>Bacteria</taxon>
        <taxon>Bacillati</taxon>
        <taxon>Actinomycetota</taxon>
        <taxon>Acidimicrobiia</taxon>
        <taxon>Acidimicrobiales</taxon>
        <taxon>Acidimicrobiaceae</taxon>
        <taxon>Acidithrix</taxon>
    </lineage>
</organism>
<feature type="binding site" evidence="8">
    <location>
        <position position="16"/>
    </location>
    <ligand>
        <name>[4Fe-4S] cluster</name>
        <dbReference type="ChEBI" id="CHEBI:49883"/>
        <label>1</label>
    </ligand>
</feature>
<feature type="binding site" evidence="8">
    <location>
        <position position="84"/>
    </location>
    <ligand>
        <name>[4Fe-4S] cluster</name>
        <dbReference type="ChEBI" id="CHEBI:49883"/>
        <label>1</label>
    </ligand>
</feature>
<evidence type="ECO:0000256" key="8">
    <source>
        <dbReference type="HAMAP-Rule" id="MF_01865"/>
    </source>
</evidence>
<keyword evidence="2 8" id="KW-0963">Cytoplasm</keyword>
<dbReference type="GO" id="GO:0006400">
    <property type="term" value="P:tRNA modification"/>
    <property type="evidence" value="ECO:0007669"/>
    <property type="project" value="InterPro"/>
</dbReference>
<dbReference type="InterPro" id="IPR058240">
    <property type="entry name" value="rSAM_sf"/>
</dbReference>
<dbReference type="PROSITE" id="PS51918">
    <property type="entry name" value="RADICAL_SAM"/>
    <property type="match status" value="1"/>
</dbReference>
<dbReference type="Pfam" id="PF04055">
    <property type="entry name" value="Radical_SAM"/>
    <property type="match status" value="1"/>
</dbReference>
<evidence type="ECO:0000256" key="7">
    <source>
        <dbReference type="ARBA" id="ARBA00023014"/>
    </source>
</evidence>